<feature type="region of interest" description="Disordered" evidence="9">
    <location>
        <begin position="458"/>
        <end position="478"/>
    </location>
</feature>
<dbReference type="UniPathway" id="UPA00219"/>
<dbReference type="InterPro" id="IPR004101">
    <property type="entry name" value="Mur_ligase_C"/>
</dbReference>
<dbReference type="NCBIfam" id="TIGR01087">
    <property type="entry name" value="murD"/>
    <property type="match status" value="1"/>
</dbReference>
<evidence type="ECO:0000256" key="6">
    <source>
        <dbReference type="ARBA" id="ARBA00022840"/>
    </source>
</evidence>
<evidence type="ECO:0000313" key="13">
    <source>
        <dbReference type="Proteomes" id="UP000178606"/>
    </source>
</evidence>
<keyword evidence="3 7" id="KW-0963">Cytoplasm</keyword>
<gene>
    <name evidence="7" type="primary">murD</name>
    <name evidence="12" type="ORF">A3F84_03505</name>
</gene>
<dbReference type="Proteomes" id="UP000178606">
    <property type="component" value="Unassembled WGS sequence"/>
</dbReference>
<organism evidence="12 13">
    <name type="scientific">Handelsmanbacteria sp. (strain RIFCSPLOWO2_12_FULL_64_10)</name>
    <dbReference type="NCBI Taxonomy" id="1817868"/>
    <lineage>
        <taxon>Bacteria</taxon>
        <taxon>Candidatus Handelsmaniibacteriota</taxon>
    </lineage>
</organism>
<dbReference type="GO" id="GO:0008360">
    <property type="term" value="P:regulation of cell shape"/>
    <property type="evidence" value="ECO:0007669"/>
    <property type="project" value="UniProtKB-KW"/>
</dbReference>
<comment type="caution">
    <text evidence="12">The sequence shown here is derived from an EMBL/GenBank/DDBJ whole genome shotgun (WGS) entry which is preliminary data.</text>
</comment>
<evidence type="ECO:0000256" key="1">
    <source>
        <dbReference type="ARBA" id="ARBA00004496"/>
    </source>
</evidence>
<dbReference type="GO" id="GO:0005737">
    <property type="term" value="C:cytoplasm"/>
    <property type="evidence" value="ECO:0007669"/>
    <property type="project" value="UniProtKB-SubCell"/>
</dbReference>
<keyword evidence="6 7" id="KW-0067">ATP-binding</keyword>
<evidence type="ECO:0000256" key="5">
    <source>
        <dbReference type="ARBA" id="ARBA00022741"/>
    </source>
</evidence>
<keyword evidence="7 8" id="KW-0131">Cell cycle</keyword>
<comment type="similarity">
    <text evidence="7">Belongs to the MurCDEF family.</text>
</comment>
<dbReference type="Pfam" id="PF02875">
    <property type="entry name" value="Mur_ligase_C"/>
    <property type="match status" value="1"/>
</dbReference>
<dbReference type="InterPro" id="IPR036565">
    <property type="entry name" value="Mur-like_cat_sf"/>
</dbReference>
<dbReference type="SUPFAM" id="SSF53623">
    <property type="entry name" value="MurD-like peptide ligases, catalytic domain"/>
    <property type="match status" value="1"/>
</dbReference>
<evidence type="ECO:0000256" key="2">
    <source>
        <dbReference type="ARBA" id="ARBA00004752"/>
    </source>
</evidence>
<dbReference type="GO" id="GO:0005524">
    <property type="term" value="F:ATP binding"/>
    <property type="evidence" value="ECO:0007669"/>
    <property type="project" value="UniProtKB-UniRule"/>
</dbReference>
<dbReference type="PANTHER" id="PTHR43692:SF1">
    <property type="entry name" value="UDP-N-ACETYLMURAMOYLALANINE--D-GLUTAMATE LIGASE"/>
    <property type="match status" value="1"/>
</dbReference>
<evidence type="ECO:0000313" key="12">
    <source>
        <dbReference type="EMBL" id="OGG46820.1"/>
    </source>
</evidence>
<reference evidence="12 13" key="1">
    <citation type="journal article" date="2016" name="Nat. Commun.">
        <title>Thousands of microbial genomes shed light on interconnected biogeochemical processes in an aquifer system.</title>
        <authorList>
            <person name="Anantharaman K."/>
            <person name="Brown C.T."/>
            <person name="Hug L.A."/>
            <person name="Sharon I."/>
            <person name="Castelle C.J."/>
            <person name="Probst A.J."/>
            <person name="Thomas B.C."/>
            <person name="Singh A."/>
            <person name="Wilkins M.J."/>
            <person name="Karaoz U."/>
            <person name="Brodie E.L."/>
            <person name="Williams K.H."/>
            <person name="Hubbard S.S."/>
            <person name="Banfield J.F."/>
        </authorList>
    </citation>
    <scope>NUCLEOTIDE SEQUENCE [LARGE SCALE GENOMIC DNA]</scope>
    <source>
        <strain evidence="13">RIFCSPLOWO2_12_FULL_64_10</strain>
    </source>
</reference>
<comment type="pathway">
    <text evidence="2 7 8">Cell wall biogenesis; peptidoglycan biosynthesis.</text>
</comment>
<dbReference type="EC" id="6.3.2.9" evidence="7 8"/>
<dbReference type="EMBL" id="MFKF01000283">
    <property type="protein sequence ID" value="OGG46820.1"/>
    <property type="molecule type" value="Genomic_DNA"/>
</dbReference>
<evidence type="ECO:0000256" key="8">
    <source>
        <dbReference type="RuleBase" id="RU003664"/>
    </source>
</evidence>
<keyword evidence="7 8" id="KW-0132">Cell division</keyword>
<feature type="domain" description="Mur ligase central" evidence="11">
    <location>
        <begin position="116"/>
        <end position="296"/>
    </location>
</feature>
<dbReference type="InterPro" id="IPR036615">
    <property type="entry name" value="Mur_ligase_C_dom_sf"/>
</dbReference>
<dbReference type="Gene3D" id="3.40.50.720">
    <property type="entry name" value="NAD(P)-binding Rossmann-like Domain"/>
    <property type="match status" value="1"/>
</dbReference>
<accession>A0A1F6CCS4</accession>
<dbReference type="InterPro" id="IPR013221">
    <property type="entry name" value="Mur_ligase_cen"/>
</dbReference>
<evidence type="ECO:0000256" key="7">
    <source>
        <dbReference type="HAMAP-Rule" id="MF_00639"/>
    </source>
</evidence>
<dbReference type="Pfam" id="PF08245">
    <property type="entry name" value="Mur_ligase_M"/>
    <property type="match status" value="1"/>
</dbReference>
<keyword evidence="7 8" id="KW-0133">Cell shape</keyword>
<evidence type="ECO:0000259" key="10">
    <source>
        <dbReference type="Pfam" id="PF02875"/>
    </source>
</evidence>
<dbReference type="GO" id="GO:0009252">
    <property type="term" value="P:peptidoglycan biosynthetic process"/>
    <property type="evidence" value="ECO:0007669"/>
    <property type="project" value="UniProtKB-UniRule"/>
</dbReference>
<evidence type="ECO:0000256" key="9">
    <source>
        <dbReference type="SAM" id="MobiDB-lite"/>
    </source>
</evidence>
<evidence type="ECO:0000256" key="4">
    <source>
        <dbReference type="ARBA" id="ARBA00022598"/>
    </source>
</evidence>
<dbReference type="GO" id="GO:0051301">
    <property type="term" value="P:cell division"/>
    <property type="evidence" value="ECO:0007669"/>
    <property type="project" value="UniProtKB-KW"/>
</dbReference>
<dbReference type="PANTHER" id="PTHR43692">
    <property type="entry name" value="UDP-N-ACETYLMURAMOYLALANINE--D-GLUTAMATE LIGASE"/>
    <property type="match status" value="1"/>
</dbReference>
<evidence type="ECO:0000259" key="11">
    <source>
        <dbReference type="Pfam" id="PF08245"/>
    </source>
</evidence>
<keyword evidence="7 8" id="KW-0573">Peptidoglycan synthesis</keyword>
<dbReference type="HAMAP" id="MF_00639">
    <property type="entry name" value="MurD"/>
    <property type="match status" value="1"/>
</dbReference>
<dbReference type="Pfam" id="PF21799">
    <property type="entry name" value="MurD-like_N"/>
    <property type="match status" value="1"/>
</dbReference>
<evidence type="ECO:0000256" key="3">
    <source>
        <dbReference type="ARBA" id="ARBA00022490"/>
    </source>
</evidence>
<dbReference type="SUPFAM" id="SSF53244">
    <property type="entry name" value="MurD-like peptide ligases, peptide-binding domain"/>
    <property type="match status" value="1"/>
</dbReference>
<comment type="function">
    <text evidence="7 8">Cell wall formation. Catalyzes the addition of glutamate to the nucleotide precursor UDP-N-acetylmuramoyl-L-alanine (UMA).</text>
</comment>
<dbReference type="SUPFAM" id="SSF51984">
    <property type="entry name" value="MurCD N-terminal domain"/>
    <property type="match status" value="1"/>
</dbReference>
<proteinExistence type="inferred from homology"/>
<dbReference type="AlphaFoldDB" id="A0A1F6CCS4"/>
<keyword evidence="7 8" id="KW-0961">Cell wall biogenesis/degradation</keyword>
<comment type="catalytic activity">
    <reaction evidence="7 8">
        <text>UDP-N-acetyl-alpha-D-muramoyl-L-alanine + D-glutamate + ATP = UDP-N-acetyl-alpha-D-muramoyl-L-alanyl-D-glutamate + ADP + phosphate + H(+)</text>
        <dbReference type="Rhea" id="RHEA:16429"/>
        <dbReference type="ChEBI" id="CHEBI:15378"/>
        <dbReference type="ChEBI" id="CHEBI:29986"/>
        <dbReference type="ChEBI" id="CHEBI:30616"/>
        <dbReference type="ChEBI" id="CHEBI:43474"/>
        <dbReference type="ChEBI" id="CHEBI:83898"/>
        <dbReference type="ChEBI" id="CHEBI:83900"/>
        <dbReference type="ChEBI" id="CHEBI:456216"/>
        <dbReference type="EC" id="6.3.2.9"/>
    </reaction>
</comment>
<protein>
    <recommendedName>
        <fullName evidence="7 8">UDP-N-acetylmuramoylalanine--D-glutamate ligase</fullName>
        <ecNumber evidence="7 8">6.3.2.9</ecNumber>
    </recommendedName>
    <alternativeName>
        <fullName evidence="7">D-glutamic acid-adding enzyme</fullName>
    </alternativeName>
    <alternativeName>
        <fullName evidence="7">UDP-N-acetylmuramoyl-L-alanyl-D-glutamate synthetase</fullName>
    </alternativeName>
</protein>
<comment type="subcellular location">
    <subcellularLocation>
        <location evidence="1 7 8">Cytoplasm</location>
    </subcellularLocation>
</comment>
<name>A0A1F6CCS4_HANXR</name>
<feature type="binding site" evidence="7">
    <location>
        <begin position="118"/>
        <end position="124"/>
    </location>
    <ligand>
        <name>ATP</name>
        <dbReference type="ChEBI" id="CHEBI:30616"/>
    </ligand>
</feature>
<sequence>MTPLKHKRILVVGLGLFGGGVGVTRFLVREGARVTVTDLRSAADLRESLDALAGLPVTFKLGGHDEADFRSSDLIVANPAVPRHSKYLVIAESAGVPVTTEINLFFERCRARVLGVTGSSGKTTTTLLTGEMLRLADPRTRIGGNLGRPLIEEADAIPPDAPVVLELSSFQLDRLRDLRRSPHVAVVTNFAPNHLDAHGSLDAYVAAKQGILAHQTGEDTNVLNADDPEVSRWDKLCAGRVLRFSLDREVERGTFLREGQIVGRLSDRITPVCPVRDLLLPGRHNVANALAATAAALAWGVSPDLIAAALRAFRGAEHRLELVAEVSGIRYVNDSIATSPDRTIAALNAFDAPILLIAGGYDKGIPFDPLGPAVAQRVRRLFLIGATADRIAGVVQRHGPAPTVHRCASLPEAVEAAAALAARGDIVLLSPACASYDMFRNFEERGKKFKDLVKSLCPTPSSAPPATSTTARPPSSAP</sequence>
<dbReference type="Gene3D" id="3.90.190.20">
    <property type="entry name" value="Mur ligase, C-terminal domain"/>
    <property type="match status" value="1"/>
</dbReference>
<dbReference type="GO" id="GO:0071555">
    <property type="term" value="P:cell wall organization"/>
    <property type="evidence" value="ECO:0007669"/>
    <property type="project" value="UniProtKB-KW"/>
</dbReference>
<dbReference type="GO" id="GO:0008764">
    <property type="term" value="F:UDP-N-acetylmuramoylalanine-D-glutamate ligase activity"/>
    <property type="evidence" value="ECO:0007669"/>
    <property type="project" value="UniProtKB-UniRule"/>
</dbReference>
<keyword evidence="5 7" id="KW-0547">Nucleotide-binding</keyword>
<dbReference type="InterPro" id="IPR005762">
    <property type="entry name" value="MurD"/>
</dbReference>
<feature type="domain" description="Mur ligase C-terminal" evidence="10">
    <location>
        <begin position="318"/>
        <end position="433"/>
    </location>
</feature>
<dbReference type="Gene3D" id="3.40.1190.10">
    <property type="entry name" value="Mur-like, catalytic domain"/>
    <property type="match status" value="1"/>
</dbReference>
<keyword evidence="4 7" id="KW-0436">Ligase</keyword>